<dbReference type="SUPFAM" id="SSF46785">
    <property type="entry name" value="Winged helix' DNA-binding domain"/>
    <property type="match status" value="2"/>
</dbReference>
<dbReference type="InterPro" id="IPR036390">
    <property type="entry name" value="WH_DNA-bd_sf"/>
</dbReference>
<dbReference type="Pfam" id="PF04079">
    <property type="entry name" value="SMC_ScpB"/>
    <property type="match status" value="1"/>
</dbReference>
<keyword evidence="3" id="KW-0159">Chromosome partition</keyword>
<keyword evidence="4" id="KW-0131">Cell cycle</keyword>
<dbReference type="NCBIfam" id="TIGR00281">
    <property type="entry name" value="SMC-Scp complex subunit ScpB"/>
    <property type="match status" value="1"/>
</dbReference>
<name>A0ABY1JAQ2_9BACT</name>
<dbReference type="PIRSF" id="PIRSF019345">
    <property type="entry name" value="ScpB"/>
    <property type="match status" value="1"/>
</dbReference>
<sequence>MSDSSREIAEIARKIEAILFISTEPVKVTELSSILSVSKETVEEALHRIKAHYDSQHGFTLINVAGGWQMATASDLCEVIESYNSSYGYRLRLSKAAMETLAIIAYKQPITRAEIEELRGVRSDKVLETLLSSGLIRVAGRKKGTGSPLLYRTTQEFLEAFGLNSLSELPTEEELRNEGNIS</sequence>
<evidence type="ECO:0000313" key="5">
    <source>
        <dbReference type="EMBL" id="SIN62419.1"/>
    </source>
</evidence>
<dbReference type="PANTHER" id="PTHR34298">
    <property type="entry name" value="SEGREGATION AND CONDENSATION PROTEIN B"/>
    <property type="match status" value="1"/>
</dbReference>
<gene>
    <name evidence="5" type="ORF">SAMN05444368_0156</name>
</gene>
<dbReference type="InterPro" id="IPR036388">
    <property type="entry name" value="WH-like_DNA-bd_sf"/>
</dbReference>
<dbReference type="Gene3D" id="1.10.10.10">
    <property type="entry name" value="Winged helix-like DNA-binding domain superfamily/Winged helix DNA-binding domain"/>
    <property type="match status" value="2"/>
</dbReference>
<evidence type="ECO:0000313" key="6">
    <source>
        <dbReference type="Proteomes" id="UP000185093"/>
    </source>
</evidence>
<protein>
    <submittedName>
        <fullName evidence="5">Segregation and condensation protein B</fullName>
    </submittedName>
</protein>
<accession>A0ABY1JAQ2</accession>
<organism evidence="5 6">
    <name type="scientific">Acetomicrobium flavidum</name>
    <dbReference type="NCBI Taxonomy" id="49896"/>
    <lineage>
        <taxon>Bacteria</taxon>
        <taxon>Thermotogati</taxon>
        <taxon>Synergistota</taxon>
        <taxon>Synergistia</taxon>
        <taxon>Synergistales</taxon>
        <taxon>Acetomicrobiaceae</taxon>
        <taxon>Acetomicrobium</taxon>
    </lineage>
</organism>
<dbReference type="EMBL" id="FSQZ01000001">
    <property type="protein sequence ID" value="SIN62419.1"/>
    <property type="molecule type" value="Genomic_DNA"/>
</dbReference>
<dbReference type="PANTHER" id="PTHR34298:SF2">
    <property type="entry name" value="SEGREGATION AND CONDENSATION PROTEIN B"/>
    <property type="match status" value="1"/>
</dbReference>
<keyword evidence="2" id="KW-0132">Cell division</keyword>
<evidence type="ECO:0000256" key="1">
    <source>
        <dbReference type="ARBA" id="ARBA00022490"/>
    </source>
</evidence>
<comment type="caution">
    <text evidence="5">The sequence shown here is derived from an EMBL/GenBank/DDBJ whole genome shotgun (WGS) entry which is preliminary data.</text>
</comment>
<dbReference type="InterPro" id="IPR005234">
    <property type="entry name" value="ScpB_csome_segregation"/>
</dbReference>
<evidence type="ECO:0000256" key="3">
    <source>
        <dbReference type="ARBA" id="ARBA00022829"/>
    </source>
</evidence>
<keyword evidence="6" id="KW-1185">Reference proteome</keyword>
<proteinExistence type="predicted"/>
<keyword evidence="1" id="KW-0963">Cytoplasm</keyword>
<evidence type="ECO:0000256" key="2">
    <source>
        <dbReference type="ARBA" id="ARBA00022618"/>
    </source>
</evidence>
<reference evidence="5 6" key="1">
    <citation type="submission" date="2016-11" db="EMBL/GenBank/DDBJ databases">
        <authorList>
            <person name="Varghese N."/>
            <person name="Submissions S."/>
        </authorList>
    </citation>
    <scope>NUCLEOTIDE SEQUENCE [LARGE SCALE GENOMIC DNA]</scope>
    <source>
        <strain evidence="5 6">DSM 20664</strain>
    </source>
</reference>
<evidence type="ECO:0000256" key="4">
    <source>
        <dbReference type="ARBA" id="ARBA00023306"/>
    </source>
</evidence>
<dbReference type="Proteomes" id="UP000185093">
    <property type="component" value="Unassembled WGS sequence"/>
</dbReference>
<dbReference type="RefSeq" id="WP_014806821.1">
    <property type="nucleotide sequence ID" value="NZ_FSQZ01000001.1"/>
</dbReference>